<evidence type="ECO:0000256" key="6">
    <source>
        <dbReference type="ARBA" id="ARBA00022777"/>
    </source>
</evidence>
<evidence type="ECO:0000256" key="2">
    <source>
        <dbReference type="ARBA" id="ARBA00012438"/>
    </source>
</evidence>
<evidence type="ECO:0000256" key="5">
    <source>
        <dbReference type="ARBA" id="ARBA00022741"/>
    </source>
</evidence>
<accession>A0A1M5RSX8</accession>
<dbReference type="InterPro" id="IPR029016">
    <property type="entry name" value="GAF-like_dom_sf"/>
</dbReference>
<keyword evidence="4" id="KW-0808">Transferase</keyword>
<dbReference type="Proteomes" id="UP000184221">
    <property type="component" value="Unassembled WGS sequence"/>
</dbReference>
<dbReference type="EC" id="2.7.13.3" evidence="2"/>
<evidence type="ECO:0000313" key="10">
    <source>
        <dbReference type="EMBL" id="SHH29259.1"/>
    </source>
</evidence>
<evidence type="ECO:0000256" key="4">
    <source>
        <dbReference type="ARBA" id="ARBA00022679"/>
    </source>
</evidence>
<keyword evidence="6 10" id="KW-0418">Kinase</keyword>
<evidence type="ECO:0000259" key="8">
    <source>
        <dbReference type="SMART" id="SM00065"/>
    </source>
</evidence>
<evidence type="ECO:0000259" key="9">
    <source>
        <dbReference type="SMART" id="SM00911"/>
    </source>
</evidence>
<evidence type="ECO:0000256" key="3">
    <source>
        <dbReference type="ARBA" id="ARBA00022553"/>
    </source>
</evidence>
<sequence length="393" mass="42246">MNAFDQDPIAGFPVAVPDGHGAVLNDQKRLNALQRTEVMDSLPEEAFDRVVRLATHIIGVPVGLVSFVDGTRQFFKAHKGLPPEVASASQTPLSHSFCQYVVSKDQPLAVADARTHPLLKENLAVPDLGVVAYLGVPVHAPGGEPLGSLCAIDGEARDWNRQDLDVLRDLTAMLETELRLRQERESIQLLANELNHRVKNLFTIVGGMISMTARSADTPSDMAQALQGRLSALSWAHELISPALLKGNVEQVSIELETLVSRLLEPHVTHGTNTVELRLPDIGLNGRAVTDLALVFHELATNAAKYGSLSHPDGTLIVSASIEGDTLIMHWQEVGGPSVDGAPSETGFGSRLIEIAIGSQLGGSLDTEWSHDGVQHTLRLPLGIFSSQRAKSA</sequence>
<keyword evidence="5" id="KW-0547">Nucleotide-binding</keyword>
<protein>
    <recommendedName>
        <fullName evidence="2">histidine kinase</fullName>
        <ecNumber evidence="2">2.7.13.3</ecNumber>
    </recommendedName>
</protein>
<dbReference type="InterPro" id="IPR036890">
    <property type="entry name" value="HATPase_C_sf"/>
</dbReference>
<dbReference type="SUPFAM" id="SSF55781">
    <property type="entry name" value="GAF domain-like"/>
    <property type="match status" value="1"/>
</dbReference>
<dbReference type="AlphaFoldDB" id="A0A1M5RSX8"/>
<dbReference type="GO" id="GO:0004673">
    <property type="term" value="F:protein histidine kinase activity"/>
    <property type="evidence" value="ECO:0007669"/>
    <property type="project" value="UniProtKB-EC"/>
</dbReference>
<gene>
    <name evidence="10" type="ORF">SAMN05443551_1872</name>
</gene>
<dbReference type="Gene3D" id="3.30.450.40">
    <property type="match status" value="1"/>
</dbReference>
<dbReference type="PANTHER" id="PTHR41523:SF8">
    <property type="entry name" value="ETHYLENE RESPONSE SENSOR PROTEIN"/>
    <property type="match status" value="1"/>
</dbReference>
<dbReference type="EMBL" id="FQXC01000002">
    <property type="protein sequence ID" value="SHH29259.1"/>
    <property type="molecule type" value="Genomic_DNA"/>
</dbReference>
<organism evidence="10 11">
    <name type="scientific">Marivita hallyeonensis</name>
    <dbReference type="NCBI Taxonomy" id="996342"/>
    <lineage>
        <taxon>Bacteria</taxon>
        <taxon>Pseudomonadati</taxon>
        <taxon>Pseudomonadota</taxon>
        <taxon>Alphaproteobacteria</taxon>
        <taxon>Rhodobacterales</taxon>
        <taxon>Roseobacteraceae</taxon>
        <taxon>Marivita</taxon>
    </lineage>
</organism>
<keyword evidence="7" id="KW-0067">ATP-binding</keyword>
<dbReference type="Pfam" id="PF01590">
    <property type="entry name" value="GAF"/>
    <property type="match status" value="1"/>
</dbReference>
<dbReference type="PANTHER" id="PTHR41523">
    <property type="entry name" value="TWO-COMPONENT SYSTEM SENSOR PROTEIN"/>
    <property type="match status" value="1"/>
</dbReference>
<dbReference type="Gene3D" id="3.30.565.10">
    <property type="entry name" value="Histidine kinase-like ATPase, C-terminal domain"/>
    <property type="match status" value="1"/>
</dbReference>
<evidence type="ECO:0000256" key="1">
    <source>
        <dbReference type="ARBA" id="ARBA00000085"/>
    </source>
</evidence>
<evidence type="ECO:0000313" key="11">
    <source>
        <dbReference type="Proteomes" id="UP000184221"/>
    </source>
</evidence>
<feature type="domain" description="GAF" evidence="8">
    <location>
        <begin position="42"/>
        <end position="188"/>
    </location>
</feature>
<dbReference type="OrthoDB" id="9816309at2"/>
<proteinExistence type="predicted"/>
<dbReference type="SMART" id="SM00911">
    <property type="entry name" value="HWE_HK"/>
    <property type="match status" value="1"/>
</dbReference>
<dbReference type="InterPro" id="IPR011102">
    <property type="entry name" value="Sig_transdc_His_kinase_HWE"/>
</dbReference>
<dbReference type="SMART" id="SM00065">
    <property type="entry name" value="GAF"/>
    <property type="match status" value="1"/>
</dbReference>
<evidence type="ECO:0000256" key="7">
    <source>
        <dbReference type="ARBA" id="ARBA00022840"/>
    </source>
</evidence>
<keyword evidence="3" id="KW-0597">Phosphoprotein</keyword>
<dbReference type="Pfam" id="PF07536">
    <property type="entry name" value="HWE_HK"/>
    <property type="match status" value="1"/>
</dbReference>
<feature type="domain" description="Signal transduction histidine kinase HWE region" evidence="9">
    <location>
        <begin position="193"/>
        <end position="281"/>
    </location>
</feature>
<keyword evidence="11" id="KW-1185">Reference proteome</keyword>
<dbReference type="InterPro" id="IPR003018">
    <property type="entry name" value="GAF"/>
</dbReference>
<dbReference type="GO" id="GO:0005524">
    <property type="term" value="F:ATP binding"/>
    <property type="evidence" value="ECO:0007669"/>
    <property type="project" value="UniProtKB-KW"/>
</dbReference>
<name>A0A1M5RSX8_9RHOB</name>
<dbReference type="RefSeq" id="WP_084066162.1">
    <property type="nucleotide sequence ID" value="NZ_FQXC01000002.1"/>
</dbReference>
<dbReference type="STRING" id="996342.SAMN05443551_1872"/>
<reference evidence="10 11" key="1">
    <citation type="submission" date="2016-11" db="EMBL/GenBank/DDBJ databases">
        <authorList>
            <person name="Jaros S."/>
            <person name="Januszkiewicz K."/>
            <person name="Wedrychowicz H."/>
        </authorList>
    </citation>
    <scope>NUCLEOTIDE SEQUENCE [LARGE SCALE GENOMIC DNA]</scope>
    <source>
        <strain evidence="10 11">DSM 29431</strain>
    </source>
</reference>
<dbReference type="SUPFAM" id="SSF55874">
    <property type="entry name" value="ATPase domain of HSP90 chaperone/DNA topoisomerase II/histidine kinase"/>
    <property type="match status" value="1"/>
</dbReference>
<comment type="catalytic activity">
    <reaction evidence="1">
        <text>ATP + protein L-histidine = ADP + protein N-phospho-L-histidine.</text>
        <dbReference type="EC" id="2.7.13.3"/>
    </reaction>
</comment>